<evidence type="ECO:0000313" key="2">
    <source>
        <dbReference type="Proteomes" id="UP000242662"/>
    </source>
</evidence>
<organism evidence="1 2">
    <name type="scientific">Shouchella lonarensis</name>
    <dbReference type="NCBI Taxonomy" id="1464122"/>
    <lineage>
        <taxon>Bacteria</taxon>
        <taxon>Bacillati</taxon>
        <taxon>Bacillota</taxon>
        <taxon>Bacilli</taxon>
        <taxon>Bacillales</taxon>
        <taxon>Bacillaceae</taxon>
        <taxon>Shouchella</taxon>
    </lineage>
</organism>
<keyword evidence="2" id="KW-1185">Reference proteome</keyword>
<accession>A0A1G6JMJ8</accession>
<reference evidence="2" key="1">
    <citation type="submission" date="2016-09" db="EMBL/GenBank/DDBJ databases">
        <authorList>
            <person name="Varghese N."/>
            <person name="Submissions S."/>
        </authorList>
    </citation>
    <scope>NUCLEOTIDE SEQUENCE [LARGE SCALE GENOMIC DNA]</scope>
    <source>
        <strain evidence="2">25nlg</strain>
    </source>
</reference>
<dbReference type="OrthoDB" id="2691759at2"/>
<gene>
    <name evidence="1" type="ORF">SAMN05421737_10637</name>
</gene>
<name>A0A1G6JMJ8_9BACI</name>
<dbReference type="AlphaFoldDB" id="A0A1G6JMJ8"/>
<dbReference type="EMBL" id="FMYM01000006">
    <property type="protein sequence ID" value="SDC19960.1"/>
    <property type="molecule type" value="Genomic_DNA"/>
</dbReference>
<dbReference type="STRING" id="1464122.SAMN05421737_10637"/>
<protein>
    <submittedName>
        <fullName evidence="1">Uncharacterized protein</fullName>
    </submittedName>
</protein>
<proteinExistence type="predicted"/>
<sequence>MDARATQQCIEVRQEINSLEKKVTQIPFTMSLYDDHIDVKGEKIALSIIFDVSYRLPSGEKTIGFLYLHTSRGVLTYQINTNPKAFIAAFKTLVPETTFRSQT</sequence>
<evidence type="ECO:0000313" key="1">
    <source>
        <dbReference type="EMBL" id="SDC19960.1"/>
    </source>
</evidence>
<dbReference type="Proteomes" id="UP000242662">
    <property type="component" value="Unassembled WGS sequence"/>
</dbReference>
<dbReference type="RefSeq" id="WP_090775662.1">
    <property type="nucleotide sequence ID" value="NZ_FMYM01000006.1"/>
</dbReference>